<protein>
    <submittedName>
        <fullName evidence="3">M56 family metallopeptidase</fullName>
    </submittedName>
</protein>
<sequence>MSIASCFVIVALWIVRLFKSLPRRMIYPLWALAFYRLMIPFTITTDWSLFNFTGGLVKRVISIETITHDTVSIPGADDLAIMNTIGAAKSYIPLEYHTKNLREIFIISSKVWAVIVVATLILAAISLILARRELKKAVFLKDNIYCSDILLSPVLMGVLHPRIILPTGIDPNSVEGSMILAHENVHRIRLDNLWRILAIIIVCLHWFNPLVWVMIKLFYEDMELSCDETVFRKGKYSVEERKDYASLLLHFAKDKRLFSTSAFGHLGIKARILNVLNYKRLTVIGTVTSVVILLVIALLLVTNPSLRG</sequence>
<dbReference type="CDD" id="cd07341">
    <property type="entry name" value="M56_BlaR1_MecR1_like"/>
    <property type="match status" value="1"/>
</dbReference>
<feature type="transmembrane region" description="Helical" evidence="1">
    <location>
        <begin position="196"/>
        <end position="215"/>
    </location>
</feature>
<feature type="transmembrane region" description="Helical" evidence="1">
    <location>
        <begin position="281"/>
        <end position="301"/>
    </location>
</feature>
<keyword evidence="1" id="KW-1133">Transmembrane helix</keyword>
<dbReference type="EMBL" id="JAEAGR010000004">
    <property type="protein sequence ID" value="MBH1940389.1"/>
    <property type="molecule type" value="Genomic_DNA"/>
</dbReference>
<feature type="domain" description="Peptidase M56" evidence="2">
    <location>
        <begin position="1"/>
        <end position="263"/>
    </location>
</feature>
<evidence type="ECO:0000256" key="1">
    <source>
        <dbReference type="SAM" id="Phobius"/>
    </source>
</evidence>
<evidence type="ECO:0000313" key="3">
    <source>
        <dbReference type="EMBL" id="MBH1940389.1"/>
    </source>
</evidence>
<accession>A0A8J7GY93</accession>
<evidence type="ECO:0000259" key="2">
    <source>
        <dbReference type="Pfam" id="PF05569"/>
    </source>
</evidence>
<feature type="transmembrane region" description="Helical" evidence="1">
    <location>
        <begin position="25"/>
        <end position="43"/>
    </location>
</feature>
<evidence type="ECO:0000313" key="4">
    <source>
        <dbReference type="Proteomes" id="UP000623269"/>
    </source>
</evidence>
<keyword evidence="1" id="KW-0812">Transmembrane</keyword>
<comment type="caution">
    <text evidence="3">The sequence shown here is derived from an EMBL/GenBank/DDBJ whole genome shotgun (WGS) entry which is preliminary data.</text>
</comment>
<organism evidence="3 4">
    <name type="scientific">Mobilitalea sibirica</name>
    <dbReference type="NCBI Taxonomy" id="1462919"/>
    <lineage>
        <taxon>Bacteria</taxon>
        <taxon>Bacillati</taxon>
        <taxon>Bacillota</taxon>
        <taxon>Clostridia</taxon>
        <taxon>Lachnospirales</taxon>
        <taxon>Lachnospiraceae</taxon>
        <taxon>Mobilitalea</taxon>
    </lineage>
</organism>
<dbReference type="InterPro" id="IPR008756">
    <property type="entry name" value="Peptidase_M56"/>
</dbReference>
<name>A0A8J7GY93_9FIRM</name>
<dbReference type="AlphaFoldDB" id="A0A8J7GY93"/>
<dbReference type="PANTHER" id="PTHR34978:SF3">
    <property type="entry name" value="SLR0241 PROTEIN"/>
    <property type="match status" value="1"/>
</dbReference>
<feature type="transmembrane region" description="Helical" evidence="1">
    <location>
        <begin position="111"/>
        <end position="130"/>
    </location>
</feature>
<dbReference type="InterPro" id="IPR052173">
    <property type="entry name" value="Beta-lactam_resp_regulator"/>
</dbReference>
<reference evidence="3" key="1">
    <citation type="submission" date="2020-12" db="EMBL/GenBank/DDBJ databases">
        <title>M. sibirica DSM 26468T genome.</title>
        <authorList>
            <person name="Thieme N."/>
            <person name="Rettenmaier R."/>
            <person name="Zverlov V."/>
            <person name="Liebl W."/>
        </authorList>
    </citation>
    <scope>NUCLEOTIDE SEQUENCE</scope>
    <source>
        <strain evidence="3">DSM 26468</strain>
    </source>
</reference>
<dbReference type="Pfam" id="PF05569">
    <property type="entry name" value="Peptidase_M56"/>
    <property type="match status" value="1"/>
</dbReference>
<dbReference type="PANTHER" id="PTHR34978">
    <property type="entry name" value="POSSIBLE SENSOR-TRANSDUCER PROTEIN BLAR"/>
    <property type="match status" value="1"/>
</dbReference>
<gene>
    <name evidence="3" type="ORF">I5677_05695</name>
</gene>
<proteinExistence type="predicted"/>
<keyword evidence="4" id="KW-1185">Reference proteome</keyword>
<keyword evidence="1" id="KW-0472">Membrane</keyword>
<dbReference type="Proteomes" id="UP000623269">
    <property type="component" value="Unassembled WGS sequence"/>
</dbReference>